<reference evidence="1 2" key="1">
    <citation type="submission" date="2021-02" db="EMBL/GenBank/DDBJ databases">
        <authorList>
            <person name="Cea Torrescassana E."/>
        </authorList>
    </citation>
    <scope>NUCLEOTIDE SEQUENCE [LARGE SCALE GENOMIC DNA]</scope>
    <source>
        <strain evidence="1 2">CT364</strain>
    </source>
</reference>
<gene>
    <name evidence="1" type="ORF">JN757_25940</name>
</gene>
<dbReference type="EMBL" id="CP069352">
    <property type="protein sequence ID" value="QRK83926.1"/>
    <property type="molecule type" value="Genomic_DNA"/>
</dbReference>
<evidence type="ECO:0000313" key="2">
    <source>
        <dbReference type="Proteomes" id="UP000663686"/>
    </source>
</evidence>
<accession>A0ABX7GF23</accession>
<organism evidence="1 2">
    <name type="scientific">Pseudomonas granadensis</name>
    <dbReference type="NCBI Taxonomy" id="1421430"/>
    <lineage>
        <taxon>Bacteria</taxon>
        <taxon>Pseudomonadati</taxon>
        <taxon>Pseudomonadota</taxon>
        <taxon>Gammaproteobacteria</taxon>
        <taxon>Pseudomonadales</taxon>
        <taxon>Pseudomonadaceae</taxon>
        <taxon>Pseudomonas</taxon>
    </lineage>
</organism>
<proteinExistence type="predicted"/>
<dbReference type="RefSeq" id="WP_203419776.1">
    <property type="nucleotide sequence ID" value="NZ_CP069352.1"/>
</dbReference>
<evidence type="ECO:0000313" key="1">
    <source>
        <dbReference type="EMBL" id="QRK83926.1"/>
    </source>
</evidence>
<name>A0ABX7GF23_9PSED</name>
<dbReference type="Proteomes" id="UP000663686">
    <property type="component" value="Chromosome"/>
</dbReference>
<protein>
    <submittedName>
        <fullName evidence="1">Uncharacterized protein</fullName>
    </submittedName>
</protein>
<sequence length="66" mass="7333">MSTENQKIIFGSHVVSQEQAVLAANPGDLVLPYPTKPGAKYWKITNKVFRQQENGSYEVVVDAVQL</sequence>
<reference evidence="1 2" key="2">
    <citation type="submission" date="2021-03" db="EMBL/GenBank/DDBJ databases">
        <title>P. granadensis CT364 genome publication.</title>
        <authorList>
            <person name="Stach J."/>
            <person name="Montero-Calasanz Md.C."/>
        </authorList>
    </citation>
    <scope>NUCLEOTIDE SEQUENCE [LARGE SCALE GENOMIC DNA]</scope>
    <source>
        <strain evidence="1 2">CT364</strain>
    </source>
</reference>
<keyword evidence="2" id="KW-1185">Reference proteome</keyword>